<dbReference type="PANTHER" id="PTHR35383">
    <property type="entry name" value="MUCIN 12EA-RELATED"/>
    <property type="match status" value="1"/>
</dbReference>
<name>A0A852X9H5_9MICO</name>
<evidence type="ECO:0000313" key="8">
    <source>
        <dbReference type="EMBL" id="NYG36994.1"/>
    </source>
</evidence>
<dbReference type="AlphaFoldDB" id="A0A852X9H5"/>
<keyword evidence="4" id="KW-0732">Signal</keyword>
<evidence type="ECO:0000256" key="4">
    <source>
        <dbReference type="ARBA" id="ARBA00022729"/>
    </source>
</evidence>
<comment type="caution">
    <text evidence="8">The sequence shown here is derived from an EMBL/GenBank/DDBJ whole genome shotgun (WGS) entry which is preliminary data.</text>
</comment>
<keyword evidence="3" id="KW-0964">Secreted</keyword>
<dbReference type="InterPro" id="IPR008966">
    <property type="entry name" value="Adhesion_dom_sf"/>
</dbReference>
<reference evidence="8 9" key="1">
    <citation type="submission" date="2020-07" db="EMBL/GenBank/DDBJ databases">
        <title>Sequencing the genomes of 1000 actinobacteria strains.</title>
        <authorList>
            <person name="Klenk H.-P."/>
        </authorList>
    </citation>
    <scope>NUCLEOTIDE SEQUENCE [LARGE SCALE GENOMIC DNA]</scope>
    <source>
        <strain evidence="8 9">DSM 24723</strain>
    </source>
</reference>
<evidence type="ECO:0000259" key="7">
    <source>
        <dbReference type="Pfam" id="PF17961"/>
    </source>
</evidence>
<feature type="domain" description="SDR-like Ig" evidence="7">
    <location>
        <begin position="66"/>
        <end position="155"/>
    </location>
</feature>
<feature type="compositionally biased region" description="Acidic residues" evidence="6">
    <location>
        <begin position="334"/>
        <end position="415"/>
    </location>
</feature>
<comment type="subcellular location">
    <subcellularLocation>
        <location evidence="1">Secreted</location>
        <location evidence="1">Cell wall</location>
        <topology evidence="1">Peptidoglycan-anchor</topology>
    </subcellularLocation>
</comment>
<feature type="region of interest" description="Disordered" evidence="6">
    <location>
        <begin position="312"/>
        <end position="457"/>
    </location>
</feature>
<evidence type="ECO:0000256" key="3">
    <source>
        <dbReference type="ARBA" id="ARBA00022525"/>
    </source>
</evidence>
<keyword evidence="5" id="KW-0572">Peptidoglycan-anchor</keyword>
<accession>A0A852X9H5</accession>
<dbReference type="InterPro" id="IPR041171">
    <property type="entry name" value="SDR_Ig"/>
</dbReference>
<gene>
    <name evidence="8" type="ORF">BJY28_001463</name>
</gene>
<dbReference type="Pfam" id="PF17961">
    <property type="entry name" value="Big_8"/>
    <property type="match status" value="1"/>
</dbReference>
<sequence length="514" mass="53846">MSAPAVPRRGITRTVVVLVVAAMLLMLSGIVGLSGARAADCTPRAITADEVTGFDVSATNGTDEISAWEKVRASLDLTLEGGHCAGDSITVTLPAELNISSFPDGQITDADGEVVATTSIEGQEVTITLTDYVESRVDVTATAWWEMQINATIEPGTTQDLVWTVDGETVRTPIQVDECPGCGNPRPRPAKWGLLRADGSILIHLETPLATRDNQIIEFTDTLTNGGQQIRCSRAPWGQAFTGRNQGGDLENGSNRAVRMTSCTDTEISGQITLDEGEQGRVYFYVDVDDVTAGPWRDRATFVSGDQTWTTTAEVVRRSQGGSGDGSTTTTDDPTTDEPTTDEPTTDEPTTDEPTTDEPTSDEPTTDEPTSDEPTTDEPTTDEPTSDEPTTDEPTTDEPTTDEPTTDEPTTDEPTTEGAPVPVPSLTSGTPVPEAGAPQGAGSPQVPGGEAPTPSVVRDRWCGFGLAQPAALRGGRDAAGGGRCAGPATVGRSTALILSDPSTGGLPHHGEGRP</sequence>
<dbReference type="InterPro" id="IPR011252">
    <property type="entry name" value="Fibrogen-bd_dom1"/>
</dbReference>
<dbReference type="EMBL" id="JACBZX010000001">
    <property type="protein sequence ID" value="NYG36994.1"/>
    <property type="molecule type" value="Genomic_DNA"/>
</dbReference>
<organism evidence="8 9">
    <name type="scientific">Janibacter alkaliphilus</name>
    <dbReference type="NCBI Taxonomy" id="1069963"/>
    <lineage>
        <taxon>Bacteria</taxon>
        <taxon>Bacillati</taxon>
        <taxon>Actinomycetota</taxon>
        <taxon>Actinomycetes</taxon>
        <taxon>Micrococcales</taxon>
        <taxon>Intrasporangiaceae</taxon>
        <taxon>Janibacter</taxon>
    </lineage>
</organism>
<evidence type="ECO:0000313" key="9">
    <source>
        <dbReference type="Proteomes" id="UP000592181"/>
    </source>
</evidence>
<evidence type="ECO:0000256" key="1">
    <source>
        <dbReference type="ARBA" id="ARBA00004168"/>
    </source>
</evidence>
<dbReference type="PANTHER" id="PTHR35383:SF1">
    <property type="entry name" value="MUCIN 12EA-RELATED"/>
    <property type="match status" value="1"/>
</dbReference>
<dbReference type="SUPFAM" id="SSF49401">
    <property type="entry name" value="Bacterial adhesins"/>
    <property type="match status" value="1"/>
</dbReference>
<evidence type="ECO:0000256" key="6">
    <source>
        <dbReference type="SAM" id="MobiDB-lite"/>
    </source>
</evidence>
<proteinExistence type="predicted"/>
<keyword evidence="9" id="KW-1185">Reference proteome</keyword>
<dbReference type="RefSeq" id="WP_179462428.1">
    <property type="nucleotide sequence ID" value="NZ_JACBZX010000001.1"/>
</dbReference>
<keyword evidence="2" id="KW-0134">Cell wall</keyword>
<dbReference type="GO" id="GO:0007155">
    <property type="term" value="P:cell adhesion"/>
    <property type="evidence" value="ECO:0007669"/>
    <property type="project" value="InterPro"/>
</dbReference>
<protein>
    <recommendedName>
        <fullName evidence="7">SDR-like Ig domain-containing protein</fullName>
    </recommendedName>
</protein>
<dbReference type="Proteomes" id="UP000592181">
    <property type="component" value="Unassembled WGS sequence"/>
</dbReference>
<evidence type="ECO:0000256" key="2">
    <source>
        <dbReference type="ARBA" id="ARBA00022512"/>
    </source>
</evidence>
<evidence type="ECO:0000256" key="5">
    <source>
        <dbReference type="ARBA" id="ARBA00023088"/>
    </source>
</evidence>
<dbReference type="Gene3D" id="2.60.40.1280">
    <property type="match status" value="1"/>
</dbReference>